<dbReference type="Gene3D" id="3.40.630.30">
    <property type="match status" value="1"/>
</dbReference>
<dbReference type="Proteomes" id="UP001320831">
    <property type="component" value="Unassembled WGS sequence"/>
</dbReference>
<dbReference type="Pfam" id="PF13480">
    <property type="entry name" value="Acetyltransf_6"/>
    <property type="match status" value="1"/>
</dbReference>
<gene>
    <name evidence="2" type="ORF">N5A92_20800</name>
</gene>
<proteinExistence type="predicted"/>
<evidence type="ECO:0000313" key="2">
    <source>
        <dbReference type="EMBL" id="MCT7377460.1"/>
    </source>
</evidence>
<comment type="caution">
    <text evidence="2">The sequence shown here is derived from an EMBL/GenBank/DDBJ whole genome shotgun (WGS) entry which is preliminary data.</text>
</comment>
<dbReference type="InterPro" id="IPR016181">
    <property type="entry name" value="Acyl_CoA_acyltransferase"/>
</dbReference>
<keyword evidence="2" id="KW-0808">Transferase</keyword>
<dbReference type="SUPFAM" id="SSF55729">
    <property type="entry name" value="Acyl-CoA N-acyltransferases (Nat)"/>
    <property type="match status" value="1"/>
</dbReference>
<keyword evidence="3" id="KW-1185">Reference proteome</keyword>
<organism evidence="2 3">
    <name type="scientific">Chelativorans salis</name>
    <dbReference type="NCBI Taxonomy" id="2978478"/>
    <lineage>
        <taxon>Bacteria</taxon>
        <taxon>Pseudomonadati</taxon>
        <taxon>Pseudomonadota</taxon>
        <taxon>Alphaproteobacteria</taxon>
        <taxon>Hyphomicrobiales</taxon>
        <taxon>Phyllobacteriaceae</taxon>
        <taxon>Chelativorans</taxon>
    </lineage>
</organism>
<sequence length="425" mass="47509">MAAIPLIEEVGGTASGAMIGEFAGVEKAAESADMELFSSTRPTRKLAVYSASAGFDLVEELDHLAARAMEPNVFFNPRFLAPAMPRLEDREVRLAVIRDGDEEKSRLRLLVPFSIERPAIPIGATVMRTWSNPFGPLGTPLVDCDDPVGVLEDFFAMLARPHLKLPKVFVLPETRFDGPFAATLRTVAEACNLPLVTASEAERPFLESDLDGEAYLRQSLSSHHHREFRRLKRRLAEQGQLEHHIARQPEEIRQGIETFLTLEASGWKGRTRTAMVIDRYRAAFAREAVDGLAERDLCRIHTLTLDGKPIACIVVFVESGLAYTWKTAFDENYAAFSPGTLLMIEVTRNHLEDPNIAATDSCAVPDHPVMSRLWSERRAIGTFIVGLTPGSEKLAHQAAGQIHFHRETRNAMRILRNRVRRLVRR</sequence>
<name>A0ABT2LSE8_9HYPH</name>
<protein>
    <submittedName>
        <fullName evidence="2">GNAT family N-acetyltransferase</fullName>
        <ecNumber evidence="2">2.3.1.-</ecNumber>
    </submittedName>
</protein>
<dbReference type="EC" id="2.3.1.-" evidence="2"/>
<dbReference type="RefSeq" id="WP_260905974.1">
    <property type="nucleotide sequence ID" value="NZ_JAOCZP010000007.1"/>
</dbReference>
<reference evidence="2 3" key="1">
    <citation type="submission" date="2022-09" db="EMBL/GenBank/DDBJ databases">
        <title>Chelativorans salina sp. nov., a novel slightly halophilic bacterium isolated from a saline lake sediment enrichment.</title>
        <authorList>
            <person name="Gao L."/>
            <person name="Fang B.-Z."/>
            <person name="Li W.-J."/>
        </authorList>
    </citation>
    <scope>NUCLEOTIDE SEQUENCE [LARGE SCALE GENOMIC DNA]</scope>
    <source>
        <strain evidence="2 3">EGI FJ00035</strain>
    </source>
</reference>
<keyword evidence="2" id="KW-0012">Acyltransferase</keyword>
<dbReference type="EMBL" id="JAOCZP010000007">
    <property type="protein sequence ID" value="MCT7377460.1"/>
    <property type="molecule type" value="Genomic_DNA"/>
</dbReference>
<feature type="domain" description="BioF2-like acetyltransferase" evidence="1">
    <location>
        <begin position="223"/>
        <end position="350"/>
    </location>
</feature>
<dbReference type="GO" id="GO:0016746">
    <property type="term" value="F:acyltransferase activity"/>
    <property type="evidence" value="ECO:0007669"/>
    <property type="project" value="UniProtKB-KW"/>
</dbReference>
<accession>A0ABT2LSE8</accession>
<evidence type="ECO:0000313" key="3">
    <source>
        <dbReference type="Proteomes" id="UP001320831"/>
    </source>
</evidence>
<dbReference type="InterPro" id="IPR038740">
    <property type="entry name" value="BioF2-like_GNAT_dom"/>
</dbReference>
<evidence type="ECO:0000259" key="1">
    <source>
        <dbReference type="Pfam" id="PF13480"/>
    </source>
</evidence>